<dbReference type="GO" id="GO:0005840">
    <property type="term" value="C:ribosome"/>
    <property type="evidence" value="ECO:0007669"/>
    <property type="project" value="UniProtKB-KW"/>
</dbReference>
<dbReference type="GO" id="GO:0006412">
    <property type="term" value="P:translation"/>
    <property type="evidence" value="ECO:0007669"/>
    <property type="project" value="UniProtKB-UniRule"/>
</dbReference>
<dbReference type="Proteomes" id="UP000178815">
    <property type="component" value="Unassembled WGS sequence"/>
</dbReference>
<evidence type="ECO:0000256" key="1">
    <source>
        <dbReference type="ARBA" id="ARBA00008889"/>
    </source>
</evidence>
<evidence type="ECO:0000313" key="7">
    <source>
        <dbReference type="Proteomes" id="UP000178815"/>
    </source>
</evidence>
<dbReference type="SUPFAM" id="SSF160369">
    <property type="entry name" value="Ribosomal protein L10-like"/>
    <property type="match status" value="1"/>
</dbReference>
<dbReference type="EMBL" id="MFKU01000004">
    <property type="protein sequence ID" value="OGG49185.1"/>
    <property type="molecule type" value="Genomic_DNA"/>
</dbReference>
<dbReference type="Gene3D" id="3.30.70.1730">
    <property type="match status" value="1"/>
</dbReference>
<dbReference type="AlphaFoldDB" id="A0A1F6CJ62"/>
<gene>
    <name evidence="5" type="primary">rplJ</name>
    <name evidence="6" type="ORF">A2678_00975</name>
</gene>
<dbReference type="HAMAP" id="MF_00362">
    <property type="entry name" value="Ribosomal_uL10"/>
    <property type="match status" value="1"/>
</dbReference>
<name>A0A1F6CJ62_9BACT</name>
<evidence type="ECO:0000313" key="6">
    <source>
        <dbReference type="EMBL" id="OGG49185.1"/>
    </source>
</evidence>
<dbReference type="InterPro" id="IPR047865">
    <property type="entry name" value="Ribosomal_uL10_bac_type"/>
</dbReference>
<organism evidence="6 7">
    <name type="scientific">Candidatus Kaiserbacteria bacterium RIFCSPHIGHO2_01_FULL_53_31</name>
    <dbReference type="NCBI Taxonomy" id="1798481"/>
    <lineage>
        <taxon>Bacteria</taxon>
        <taxon>Candidatus Kaiseribacteriota</taxon>
    </lineage>
</organism>
<evidence type="ECO:0000256" key="4">
    <source>
        <dbReference type="ARBA" id="ARBA00035202"/>
    </source>
</evidence>
<dbReference type="InterPro" id="IPR022973">
    <property type="entry name" value="Ribosomal_uL10_bac"/>
</dbReference>
<proteinExistence type="inferred from homology"/>
<comment type="subunit">
    <text evidence="5">Part of the ribosomal stalk of the 50S ribosomal subunit. The N-terminus interacts with L11 and the large rRNA to form the base of the stalk. The C-terminus forms an elongated spine to which L12 dimers bind in a sequential fashion forming a multimeric L10(L12)X complex.</text>
</comment>
<evidence type="ECO:0000256" key="5">
    <source>
        <dbReference type="HAMAP-Rule" id="MF_00362"/>
    </source>
</evidence>
<reference evidence="6 7" key="1">
    <citation type="journal article" date="2016" name="Nat. Commun.">
        <title>Thousands of microbial genomes shed light on interconnected biogeochemical processes in an aquifer system.</title>
        <authorList>
            <person name="Anantharaman K."/>
            <person name="Brown C.T."/>
            <person name="Hug L.A."/>
            <person name="Sharon I."/>
            <person name="Castelle C.J."/>
            <person name="Probst A.J."/>
            <person name="Thomas B.C."/>
            <person name="Singh A."/>
            <person name="Wilkins M.J."/>
            <person name="Karaoz U."/>
            <person name="Brodie E.L."/>
            <person name="Williams K.H."/>
            <person name="Hubbard S.S."/>
            <person name="Banfield J.F."/>
        </authorList>
    </citation>
    <scope>NUCLEOTIDE SEQUENCE [LARGE SCALE GENOMIC DNA]</scope>
</reference>
<dbReference type="Pfam" id="PF00466">
    <property type="entry name" value="Ribosomal_L10"/>
    <property type="match status" value="1"/>
</dbReference>
<keyword evidence="3 5" id="KW-0687">Ribonucleoprotein</keyword>
<evidence type="ECO:0000256" key="3">
    <source>
        <dbReference type="ARBA" id="ARBA00023274"/>
    </source>
</evidence>
<dbReference type="CDD" id="cd05797">
    <property type="entry name" value="Ribosomal_L10"/>
    <property type="match status" value="1"/>
</dbReference>
<accession>A0A1F6CJ62</accession>
<dbReference type="GO" id="GO:0070180">
    <property type="term" value="F:large ribosomal subunit rRNA binding"/>
    <property type="evidence" value="ECO:0007669"/>
    <property type="project" value="UniProtKB-UniRule"/>
</dbReference>
<comment type="function">
    <text evidence="5">Forms part of the ribosomal stalk, playing a central role in the interaction of the ribosome with GTP-bound translation factors.</text>
</comment>
<protein>
    <recommendedName>
        <fullName evidence="4 5">Large ribosomal subunit protein uL10</fullName>
    </recommendedName>
</protein>
<dbReference type="NCBIfam" id="NF000955">
    <property type="entry name" value="PRK00099.1-1"/>
    <property type="match status" value="1"/>
</dbReference>
<keyword evidence="5" id="KW-0694">RNA-binding</keyword>
<sequence length="164" mass="17550">MAISKDKKSEIIAKLQGALKEASSVVFVGFSKLTVADASRMRKELSQAGVRYFVAKKTLLRLALKQQGYEGQAPELPGEVAVAWTLDDVTAPARGIYEYGKKLKGAVALLGGVFEGAFAGKDQMTAIATIPPMPVLRGMFVNVINSPIQGLVIALDKIREEKAA</sequence>
<keyword evidence="5" id="KW-0699">rRNA-binding</keyword>
<dbReference type="GO" id="GO:1990904">
    <property type="term" value="C:ribonucleoprotein complex"/>
    <property type="evidence" value="ECO:0007669"/>
    <property type="project" value="UniProtKB-KW"/>
</dbReference>
<dbReference type="InterPro" id="IPR043141">
    <property type="entry name" value="Ribosomal_uL10-like_sf"/>
</dbReference>
<dbReference type="STRING" id="1798481.A2678_00975"/>
<evidence type="ECO:0000256" key="2">
    <source>
        <dbReference type="ARBA" id="ARBA00022980"/>
    </source>
</evidence>
<dbReference type="PANTHER" id="PTHR11560">
    <property type="entry name" value="39S RIBOSOMAL PROTEIN L10, MITOCHONDRIAL"/>
    <property type="match status" value="1"/>
</dbReference>
<dbReference type="InterPro" id="IPR001790">
    <property type="entry name" value="Ribosomal_uL10"/>
</dbReference>
<comment type="caution">
    <text evidence="6">The sequence shown here is derived from an EMBL/GenBank/DDBJ whole genome shotgun (WGS) entry which is preliminary data.</text>
</comment>
<keyword evidence="2 5" id="KW-0689">Ribosomal protein</keyword>
<comment type="similarity">
    <text evidence="1 5">Belongs to the universal ribosomal protein uL10 family.</text>
</comment>